<keyword evidence="2" id="KW-1185">Reference proteome</keyword>
<protein>
    <submittedName>
        <fullName evidence="1">YolD-like family protein</fullName>
    </submittedName>
</protein>
<comment type="caution">
    <text evidence="1">The sequence shown here is derived from an EMBL/GenBank/DDBJ whole genome shotgun (WGS) entry which is preliminary data.</text>
</comment>
<dbReference type="EMBL" id="WSEM01000004">
    <property type="protein sequence ID" value="MVQ33737.1"/>
    <property type="molecule type" value="Genomic_DNA"/>
</dbReference>
<dbReference type="Pfam" id="PF08863">
    <property type="entry name" value="YolD"/>
    <property type="match status" value="1"/>
</dbReference>
<evidence type="ECO:0000313" key="1">
    <source>
        <dbReference type="EMBL" id="MVQ33737.1"/>
    </source>
</evidence>
<dbReference type="RefSeq" id="WP_157317852.1">
    <property type="nucleotide sequence ID" value="NZ_WSEM01000004.1"/>
</dbReference>
<organism evidence="1 2">
    <name type="scientific">Paenibacillus anseongense</name>
    <dbReference type="NCBI Taxonomy" id="2682845"/>
    <lineage>
        <taxon>Bacteria</taxon>
        <taxon>Bacillati</taxon>
        <taxon>Bacillota</taxon>
        <taxon>Bacilli</taxon>
        <taxon>Bacillales</taxon>
        <taxon>Paenibacillaceae</taxon>
        <taxon>Paenibacillus</taxon>
    </lineage>
</organism>
<dbReference type="Proteomes" id="UP000467637">
    <property type="component" value="Unassembled WGS sequence"/>
</dbReference>
<proteinExistence type="predicted"/>
<name>A0ABW9U0W5_9BACL</name>
<sequence>MSKKLELNGLWESSRMMLPQHKEAALRSRKENQRMSRPIRDEQEIQNISAVLSLSQMYKKPVVLTLYEEFKTRSVTGIVARSKHGEFRLDIVETSSGAGDWEWVAYRDVLKAELCDEWTEDLNNEVMIKVRRK</sequence>
<evidence type="ECO:0000313" key="2">
    <source>
        <dbReference type="Proteomes" id="UP000467637"/>
    </source>
</evidence>
<reference evidence="1 2" key="1">
    <citation type="submission" date="2019-12" db="EMBL/GenBank/DDBJ databases">
        <authorList>
            <person name="Huq M.A."/>
        </authorList>
    </citation>
    <scope>NUCLEOTIDE SEQUENCE [LARGE SCALE GENOMIC DNA]</scope>
    <source>
        <strain evidence="1 2">MAH-34</strain>
    </source>
</reference>
<dbReference type="InterPro" id="IPR014962">
    <property type="entry name" value="YolD"/>
</dbReference>
<gene>
    <name evidence="1" type="ORF">GON05_03635</name>
</gene>
<accession>A0ABW9U0W5</accession>